<dbReference type="AlphaFoldDB" id="A0A3Q4ARY0"/>
<evidence type="ECO:0000313" key="4">
    <source>
        <dbReference type="Proteomes" id="UP000261620"/>
    </source>
</evidence>
<sequence length="352" mass="38608">TPWGQCSVSCGMGLQSRYRFCSSPQSSGSGLSCLGPHREDQVCSTAPCDHPGCHVDGGWSRWGDWTECSLPCGGGVQFRRRQCDNPSPQSGGRGCLGVAQQQRDCNTHLCTGSPVWPDTFILTMPLCPSSPCGGLNRQSKACNTQVCLGEWNCSLKNCPVDGVDGDWTPWSVWSDCSVTCGRGTQVRTHACINPPPRNNGSDCSGPERETQDCRTAPCLGLFTNVMLFSFIHKLSGLLPRLIQYVRKKNVSKTDDLCPWTPWSPCSRSCGAGSVSRRRVCECEAGGEAACPAEIEAERDREETQLCYKPVFRCQGVYAWLLLPTGESFICLHYVFSSVWRISYVQSTFTLLL</sequence>
<reference evidence="3" key="1">
    <citation type="submission" date="2025-08" db="UniProtKB">
        <authorList>
            <consortium name="Ensembl"/>
        </authorList>
    </citation>
    <scope>IDENTIFICATION</scope>
</reference>
<dbReference type="PANTHER" id="PTHR22906:SF21">
    <property type="entry name" value="SEMA DOMAIN-CONTAINING PROTEIN"/>
    <property type="match status" value="1"/>
</dbReference>
<dbReference type="InterPro" id="IPR052065">
    <property type="entry name" value="Compl_asym_regulator"/>
</dbReference>
<protein>
    <submittedName>
        <fullName evidence="3">Uncharacterized protein</fullName>
    </submittedName>
</protein>
<keyword evidence="1" id="KW-0677">Repeat</keyword>
<reference evidence="3" key="2">
    <citation type="submission" date="2025-09" db="UniProtKB">
        <authorList>
            <consortium name="Ensembl"/>
        </authorList>
    </citation>
    <scope>IDENTIFICATION</scope>
</reference>
<dbReference type="PRINTS" id="PR01705">
    <property type="entry name" value="TSP1REPEAT"/>
</dbReference>
<evidence type="ECO:0000256" key="1">
    <source>
        <dbReference type="ARBA" id="ARBA00022737"/>
    </source>
</evidence>
<dbReference type="SUPFAM" id="SSF82895">
    <property type="entry name" value="TSP-1 type 1 repeat"/>
    <property type="match status" value="4"/>
</dbReference>
<dbReference type="PANTHER" id="PTHR22906">
    <property type="entry name" value="PROPERDIN"/>
    <property type="match status" value="1"/>
</dbReference>
<keyword evidence="4" id="KW-1185">Reference proteome</keyword>
<name>A0A3Q4ARY0_MOLML</name>
<dbReference type="InterPro" id="IPR036383">
    <property type="entry name" value="TSP1_rpt_sf"/>
</dbReference>
<evidence type="ECO:0000256" key="2">
    <source>
        <dbReference type="ARBA" id="ARBA00023157"/>
    </source>
</evidence>
<accession>A0A3Q4ARY0</accession>
<dbReference type="InterPro" id="IPR000884">
    <property type="entry name" value="TSP1_rpt"/>
</dbReference>
<dbReference type="Proteomes" id="UP000261620">
    <property type="component" value="Unplaced"/>
</dbReference>
<keyword evidence="2" id="KW-1015">Disulfide bond</keyword>
<evidence type="ECO:0000313" key="3">
    <source>
        <dbReference type="Ensembl" id="ENSMMOP00000007290.1"/>
    </source>
</evidence>
<dbReference type="FunFam" id="2.20.100.10:FF:000001">
    <property type="entry name" value="semaphorin-5A isoform X1"/>
    <property type="match status" value="1"/>
</dbReference>
<dbReference type="PROSITE" id="PS50092">
    <property type="entry name" value="TSP1"/>
    <property type="match status" value="4"/>
</dbReference>
<dbReference type="Pfam" id="PF00090">
    <property type="entry name" value="TSP_1"/>
    <property type="match status" value="4"/>
</dbReference>
<dbReference type="SMART" id="SM00209">
    <property type="entry name" value="TSP1"/>
    <property type="match status" value="4"/>
</dbReference>
<dbReference type="Gene3D" id="2.20.100.10">
    <property type="entry name" value="Thrombospondin type-1 (TSP1) repeat"/>
    <property type="match status" value="4"/>
</dbReference>
<dbReference type="Ensembl" id="ENSMMOT00000007426.1">
    <property type="protein sequence ID" value="ENSMMOP00000007290.1"/>
    <property type="gene ID" value="ENSMMOG00000005663.1"/>
</dbReference>
<dbReference type="FunFam" id="2.20.100.10:FF:000007">
    <property type="entry name" value="Thrombospondin 1"/>
    <property type="match status" value="1"/>
</dbReference>
<proteinExistence type="predicted"/>
<dbReference type="STRING" id="94237.ENSMMOP00000007290"/>
<organism evidence="3 4">
    <name type="scientific">Mola mola</name>
    <name type="common">Ocean sunfish</name>
    <name type="synonym">Tetraodon mola</name>
    <dbReference type="NCBI Taxonomy" id="94237"/>
    <lineage>
        <taxon>Eukaryota</taxon>
        <taxon>Metazoa</taxon>
        <taxon>Chordata</taxon>
        <taxon>Craniata</taxon>
        <taxon>Vertebrata</taxon>
        <taxon>Euteleostomi</taxon>
        <taxon>Actinopterygii</taxon>
        <taxon>Neopterygii</taxon>
        <taxon>Teleostei</taxon>
        <taxon>Neoteleostei</taxon>
        <taxon>Acanthomorphata</taxon>
        <taxon>Eupercaria</taxon>
        <taxon>Tetraodontiformes</taxon>
        <taxon>Molidae</taxon>
        <taxon>Mola</taxon>
    </lineage>
</organism>